<name>A0ABN7AYP7_9HEMI</name>
<keyword evidence="9 12" id="KW-1133">Transmembrane helix</keyword>
<feature type="transmembrane region" description="Helical" evidence="12">
    <location>
        <begin position="276"/>
        <end position="295"/>
    </location>
</feature>
<keyword evidence="5 11" id="KW-0312">Gluconeogenesis</keyword>
<keyword evidence="8 11" id="KW-0256">Endoplasmic reticulum</keyword>
<dbReference type="Pfam" id="PF01569">
    <property type="entry name" value="PAP2"/>
    <property type="match status" value="1"/>
</dbReference>
<comment type="pathway">
    <text evidence="2 11">Carbohydrate biosynthesis; gluconeogenesis.</text>
</comment>
<keyword evidence="7 11" id="KW-0378">Hydrolase</keyword>
<evidence type="ECO:0000256" key="7">
    <source>
        <dbReference type="ARBA" id="ARBA00022801"/>
    </source>
</evidence>
<sequence length="340" mass="37613">MITGRQILKAEANSILFLQNYLDEDNLWISRISKYSDFSYSISILFPVFASLDTKLGYQVLLATSTTEWATTLLKWALAENRPYWWIREAASSGDALPPLRQTDITCETGPGSASSHVAGTAALLYVLVSWLLNWLGAKGAIRLLLWLLYVALVTTVGIARVTVAAHFPHQCVLGAVVGFLLTSRLIDGKFWTWIRSATRWKTTSLALATCAISVGAFFAHKAIGDPGWSIKLAFKWCHQPTSAVSVQTTPIYALVRDAGAIFGLSVGSPLVERRFYPVVGAFVTSLFFVGTRLLRPMMPTNDALQFYTFHFLDHVFVSVAMLTIVPYLAALVRIKQKRG</sequence>
<evidence type="ECO:0000256" key="5">
    <source>
        <dbReference type="ARBA" id="ARBA00022432"/>
    </source>
</evidence>
<feature type="transmembrane region" description="Helical" evidence="12">
    <location>
        <begin position="168"/>
        <end position="187"/>
    </location>
</feature>
<feature type="transmembrane region" description="Helical" evidence="12">
    <location>
        <begin position="144"/>
        <end position="162"/>
    </location>
</feature>
<dbReference type="PANTHER" id="PTHR12591:SF0">
    <property type="entry name" value="FI19814P1"/>
    <property type="match status" value="1"/>
</dbReference>
<keyword evidence="15" id="KW-1185">Reference proteome</keyword>
<dbReference type="InterPro" id="IPR000326">
    <property type="entry name" value="PAP2/HPO"/>
</dbReference>
<evidence type="ECO:0000313" key="14">
    <source>
        <dbReference type="EMBL" id="BES96679.1"/>
    </source>
</evidence>
<evidence type="ECO:0000256" key="3">
    <source>
        <dbReference type="ARBA" id="ARBA00009266"/>
    </source>
</evidence>
<proteinExistence type="inferred from homology"/>
<keyword evidence="10 11" id="KW-0472">Membrane</keyword>
<evidence type="ECO:0000313" key="15">
    <source>
        <dbReference type="Proteomes" id="UP001307889"/>
    </source>
</evidence>
<accession>A0ABN7AYP7</accession>
<dbReference type="PANTHER" id="PTHR12591">
    <property type="entry name" value="GLUCOSE-6-PHOSPHATASE"/>
    <property type="match status" value="1"/>
</dbReference>
<feature type="transmembrane region" description="Helical" evidence="12">
    <location>
        <begin position="315"/>
        <end position="335"/>
    </location>
</feature>
<reference evidence="14 15" key="1">
    <citation type="submission" date="2023-09" db="EMBL/GenBank/DDBJ databases">
        <title>Nesidiocoris tenuis whole genome shotgun sequence.</title>
        <authorList>
            <person name="Shibata T."/>
            <person name="Shimoda M."/>
            <person name="Kobayashi T."/>
            <person name="Uehara T."/>
        </authorList>
    </citation>
    <scope>NUCLEOTIDE SEQUENCE [LARGE SCALE GENOMIC DNA]</scope>
    <source>
        <strain evidence="14 15">Japan</strain>
    </source>
</reference>
<dbReference type="SUPFAM" id="SSF48317">
    <property type="entry name" value="Acid phosphatase/Vanadium-dependent haloperoxidase"/>
    <property type="match status" value="1"/>
</dbReference>
<evidence type="ECO:0000256" key="12">
    <source>
        <dbReference type="SAM" id="Phobius"/>
    </source>
</evidence>
<dbReference type="Gene3D" id="1.20.144.10">
    <property type="entry name" value="Phosphatidic acid phosphatase type 2/haloperoxidase"/>
    <property type="match status" value="1"/>
</dbReference>
<dbReference type="Proteomes" id="UP001307889">
    <property type="component" value="Chromosome 7"/>
</dbReference>
<evidence type="ECO:0000256" key="8">
    <source>
        <dbReference type="ARBA" id="ARBA00022824"/>
    </source>
</evidence>
<dbReference type="SMART" id="SM00014">
    <property type="entry name" value="acidPPc"/>
    <property type="match status" value="1"/>
</dbReference>
<evidence type="ECO:0000256" key="11">
    <source>
        <dbReference type="PIRNR" id="PIRNR000905"/>
    </source>
</evidence>
<feature type="domain" description="Phosphatidic acid phosphatase type 2/haloperoxidase" evidence="13">
    <location>
        <begin position="55"/>
        <end position="187"/>
    </location>
</feature>
<evidence type="ECO:0000256" key="2">
    <source>
        <dbReference type="ARBA" id="ARBA00004742"/>
    </source>
</evidence>
<dbReference type="EMBL" id="AP028915">
    <property type="protein sequence ID" value="BES96679.1"/>
    <property type="molecule type" value="Genomic_DNA"/>
</dbReference>
<evidence type="ECO:0000259" key="13">
    <source>
        <dbReference type="SMART" id="SM00014"/>
    </source>
</evidence>
<evidence type="ECO:0000256" key="10">
    <source>
        <dbReference type="ARBA" id="ARBA00023136"/>
    </source>
</evidence>
<evidence type="ECO:0000256" key="6">
    <source>
        <dbReference type="ARBA" id="ARBA00022692"/>
    </source>
</evidence>
<evidence type="ECO:0000256" key="1">
    <source>
        <dbReference type="ARBA" id="ARBA00004477"/>
    </source>
</evidence>
<organism evidence="14 15">
    <name type="scientific">Nesidiocoris tenuis</name>
    <dbReference type="NCBI Taxonomy" id="355587"/>
    <lineage>
        <taxon>Eukaryota</taxon>
        <taxon>Metazoa</taxon>
        <taxon>Ecdysozoa</taxon>
        <taxon>Arthropoda</taxon>
        <taxon>Hexapoda</taxon>
        <taxon>Insecta</taxon>
        <taxon>Pterygota</taxon>
        <taxon>Neoptera</taxon>
        <taxon>Paraneoptera</taxon>
        <taxon>Hemiptera</taxon>
        <taxon>Heteroptera</taxon>
        <taxon>Panheteroptera</taxon>
        <taxon>Cimicomorpha</taxon>
        <taxon>Miridae</taxon>
        <taxon>Dicyphina</taxon>
        <taxon>Nesidiocoris</taxon>
    </lineage>
</organism>
<evidence type="ECO:0000256" key="4">
    <source>
        <dbReference type="ARBA" id="ARBA00012634"/>
    </source>
</evidence>
<dbReference type="EC" id="3.1.3.9" evidence="4 11"/>
<gene>
    <name evidence="14" type="ORF">NTJ_09492</name>
</gene>
<dbReference type="PIRSF" id="PIRSF000905">
    <property type="entry name" value="Glucose-6-phosphatase"/>
    <property type="match status" value="1"/>
</dbReference>
<comment type="subcellular location">
    <subcellularLocation>
        <location evidence="1">Endoplasmic reticulum membrane</location>
        <topology evidence="1">Multi-pass membrane protein</topology>
    </subcellularLocation>
</comment>
<dbReference type="InterPro" id="IPR016275">
    <property type="entry name" value="Glucose-6-phosphatase"/>
</dbReference>
<protein>
    <recommendedName>
        <fullName evidence="4 11">Glucose-6-phosphatase</fullName>
        <ecNumber evidence="4 11">3.1.3.9</ecNumber>
    </recommendedName>
</protein>
<evidence type="ECO:0000256" key="9">
    <source>
        <dbReference type="ARBA" id="ARBA00022989"/>
    </source>
</evidence>
<feature type="transmembrane region" description="Helical" evidence="12">
    <location>
        <begin position="117"/>
        <end position="137"/>
    </location>
</feature>
<keyword evidence="6 12" id="KW-0812">Transmembrane</keyword>
<dbReference type="InterPro" id="IPR036938">
    <property type="entry name" value="PAP2/HPO_sf"/>
</dbReference>
<comment type="similarity">
    <text evidence="3 11">Belongs to the glucose-6-phosphatase family.</text>
</comment>